<feature type="chain" id="PRO_5043051526" evidence="2">
    <location>
        <begin position="19"/>
        <end position="93"/>
    </location>
</feature>
<keyword evidence="4" id="KW-1185">Reference proteome</keyword>
<dbReference type="AlphaFoldDB" id="A0AAN8RJC9"/>
<evidence type="ECO:0000256" key="1">
    <source>
        <dbReference type="SAM" id="MobiDB-lite"/>
    </source>
</evidence>
<dbReference type="Proteomes" id="UP001313282">
    <property type="component" value="Unassembled WGS sequence"/>
</dbReference>
<evidence type="ECO:0000256" key="2">
    <source>
        <dbReference type="SAM" id="SignalP"/>
    </source>
</evidence>
<sequence>MKINPLTVLIALAAVAHSAPIADCAGELCIRTPSPDHGGNGGGGGSDPIRVSGANNGGANVGNKLFGGGDDAAAAFADFIARLIEFLNGFANP</sequence>
<gene>
    <name evidence="3" type="ORF">TWF718_003115</name>
</gene>
<accession>A0AAN8RJC9</accession>
<dbReference type="EMBL" id="JAVHNR010000011">
    <property type="protein sequence ID" value="KAK6330920.1"/>
    <property type="molecule type" value="Genomic_DNA"/>
</dbReference>
<comment type="caution">
    <text evidence="3">The sequence shown here is derived from an EMBL/GenBank/DDBJ whole genome shotgun (WGS) entry which is preliminary data.</text>
</comment>
<feature type="signal peptide" evidence="2">
    <location>
        <begin position="1"/>
        <end position="18"/>
    </location>
</feature>
<reference evidence="3 4" key="1">
    <citation type="submission" date="2019-10" db="EMBL/GenBank/DDBJ databases">
        <authorList>
            <person name="Palmer J.M."/>
        </authorList>
    </citation>
    <scope>NUCLEOTIDE SEQUENCE [LARGE SCALE GENOMIC DNA]</scope>
    <source>
        <strain evidence="3 4">TWF718</strain>
    </source>
</reference>
<feature type="region of interest" description="Disordered" evidence="1">
    <location>
        <begin position="33"/>
        <end position="53"/>
    </location>
</feature>
<protein>
    <submittedName>
        <fullName evidence="3">Uncharacterized protein</fullName>
    </submittedName>
</protein>
<organism evidence="3 4">
    <name type="scientific">Orbilia javanica</name>
    <dbReference type="NCBI Taxonomy" id="47235"/>
    <lineage>
        <taxon>Eukaryota</taxon>
        <taxon>Fungi</taxon>
        <taxon>Dikarya</taxon>
        <taxon>Ascomycota</taxon>
        <taxon>Pezizomycotina</taxon>
        <taxon>Orbiliomycetes</taxon>
        <taxon>Orbiliales</taxon>
        <taxon>Orbiliaceae</taxon>
        <taxon>Orbilia</taxon>
    </lineage>
</organism>
<proteinExistence type="predicted"/>
<name>A0AAN8RJC9_9PEZI</name>
<keyword evidence="2" id="KW-0732">Signal</keyword>
<evidence type="ECO:0000313" key="3">
    <source>
        <dbReference type="EMBL" id="KAK6330920.1"/>
    </source>
</evidence>
<evidence type="ECO:0000313" key="4">
    <source>
        <dbReference type="Proteomes" id="UP001313282"/>
    </source>
</evidence>